<dbReference type="AlphaFoldDB" id="A0A7R9E6Z3"/>
<sequence length="299" mass="32286">MNPLRWSHRQGVNFAIDQTADDGRDRDACTTRKRLGTFPNIGWVSIMIRERACGYVPGDTPTFGNYALSLFMIFRLKDRTPWNMCVWGSFTSTETGPSSSGGRRALPDRQTRGVAVGLSLGVASSRGMTDWREGGGPAGSDLATTLKILNILTSFMDRAVGVRIPVGGSEPAFAWRESGKPFRKKTPSVHPTEIRTSISPSSTVELNTTSALANYATEAGSVLMFVCLSPGSVLMFVCLSPGSVLMFVCLSPVCLYSSPMASLVLTDSSQLTSDSQHLGYLVISKHLKALGPVEYKSKT</sequence>
<proteinExistence type="predicted"/>
<reference evidence="1" key="1">
    <citation type="submission" date="2020-11" db="EMBL/GenBank/DDBJ databases">
        <authorList>
            <person name="Tran Van P."/>
        </authorList>
    </citation>
    <scope>NUCLEOTIDE SEQUENCE</scope>
</reference>
<accession>A0A7R9E6Z3</accession>
<evidence type="ECO:0000313" key="1">
    <source>
        <dbReference type="EMBL" id="CAD7428613.1"/>
    </source>
</evidence>
<dbReference type="EMBL" id="OB793799">
    <property type="protein sequence ID" value="CAD7428613.1"/>
    <property type="molecule type" value="Genomic_DNA"/>
</dbReference>
<name>A0A7R9E6Z3_9NEOP</name>
<gene>
    <name evidence="1" type="ORF">TMSB3V08_LOCUS5412</name>
</gene>
<protein>
    <submittedName>
        <fullName evidence="1">Uncharacterized protein</fullName>
    </submittedName>
</protein>
<organism evidence="1">
    <name type="scientific">Timema monikensis</name>
    <dbReference type="NCBI Taxonomy" id="170555"/>
    <lineage>
        <taxon>Eukaryota</taxon>
        <taxon>Metazoa</taxon>
        <taxon>Ecdysozoa</taxon>
        <taxon>Arthropoda</taxon>
        <taxon>Hexapoda</taxon>
        <taxon>Insecta</taxon>
        <taxon>Pterygota</taxon>
        <taxon>Neoptera</taxon>
        <taxon>Polyneoptera</taxon>
        <taxon>Phasmatodea</taxon>
        <taxon>Timematodea</taxon>
        <taxon>Timematoidea</taxon>
        <taxon>Timematidae</taxon>
        <taxon>Timema</taxon>
    </lineage>
</organism>